<feature type="transmembrane region" description="Helical" evidence="1">
    <location>
        <begin position="41"/>
        <end position="61"/>
    </location>
</feature>
<reference evidence="2 3" key="1">
    <citation type="submission" date="2019-06" db="EMBL/GenBank/DDBJ databases">
        <title>Sequencing the genomes of 1000 actinobacteria strains.</title>
        <authorList>
            <person name="Klenk H.-P."/>
        </authorList>
    </citation>
    <scope>NUCLEOTIDE SEQUENCE [LARGE SCALE GENOMIC DNA]</scope>
    <source>
        <strain evidence="2 3">DSM 45456</strain>
    </source>
</reference>
<evidence type="ECO:0000313" key="3">
    <source>
        <dbReference type="Proteomes" id="UP000316628"/>
    </source>
</evidence>
<comment type="caution">
    <text evidence="2">The sequence shown here is derived from an EMBL/GenBank/DDBJ whole genome shotgun (WGS) entry which is preliminary data.</text>
</comment>
<dbReference type="EMBL" id="VFPP01000001">
    <property type="protein sequence ID" value="TQM81254.1"/>
    <property type="molecule type" value="Genomic_DNA"/>
</dbReference>
<keyword evidence="1" id="KW-0472">Membrane</keyword>
<dbReference type="RefSeq" id="WP_141979240.1">
    <property type="nucleotide sequence ID" value="NZ_VFPP01000001.1"/>
</dbReference>
<sequence length="71" mass="6708">MLCALLTAVTAAGPAAAVTLLRGRTAAFALGRTAPVLAFPGAPPAVPLVIGIAALVSARVGSAAPAGRSSS</sequence>
<dbReference type="AlphaFoldDB" id="A0A543JEP0"/>
<keyword evidence="1" id="KW-0812">Transmembrane</keyword>
<evidence type="ECO:0000256" key="1">
    <source>
        <dbReference type="SAM" id="Phobius"/>
    </source>
</evidence>
<dbReference type="Proteomes" id="UP000316628">
    <property type="component" value="Unassembled WGS sequence"/>
</dbReference>
<organism evidence="2 3">
    <name type="scientific">Saccharothrix saharensis</name>
    <dbReference type="NCBI Taxonomy" id="571190"/>
    <lineage>
        <taxon>Bacteria</taxon>
        <taxon>Bacillati</taxon>
        <taxon>Actinomycetota</taxon>
        <taxon>Actinomycetes</taxon>
        <taxon>Pseudonocardiales</taxon>
        <taxon>Pseudonocardiaceae</taxon>
        <taxon>Saccharothrix</taxon>
    </lineage>
</organism>
<proteinExistence type="predicted"/>
<protein>
    <submittedName>
        <fullName evidence="2">Uncharacterized protein</fullName>
    </submittedName>
</protein>
<gene>
    <name evidence="2" type="ORF">FHX81_3617</name>
</gene>
<keyword evidence="1" id="KW-1133">Transmembrane helix</keyword>
<name>A0A543JEP0_9PSEU</name>
<dbReference type="OrthoDB" id="3700683at2"/>
<keyword evidence="3" id="KW-1185">Reference proteome</keyword>
<evidence type="ECO:0000313" key="2">
    <source>
        <dbReference type="EMBL" id="TQM81254.1"/>
    </source>
</evidence>
<accession>A0A543JEP0</accession>